<evidence type="ECO:0000313" key="4">
    <source>
        <dbReference type="Proteomes" id="UP000297604"/>
    </source>
</evidence>
<dbReference type="InterPro" id="IPR006015">
    <property type="entry name" value="Universal_stress_UspA"/>
</dbReference>
<keyword evidence="4" id="KW-1185">Reference proteome</keyword>
<comment type="similarity">
    <text evidence="1">Belongs to the universal stress protein A family.</text>
</comment>
<evidence type="ECO:0000256" key="1">
    <source>
        <dbReference type="ARBA" id="ARBA00008791"/>
    </source>
</evidence>
<feature type="domain" description="UspA" evidence="2">
    <location>
        <begin position="9"/>
        <end position="140"/>
    </location>
</feature>
<dbReference type="PANTHER" id="PTHR46553">
    <property type="entry name" value="ADENINE NUCLEOTIDE ALPHA HYDROLASES-LIKE SUPERFAMILY PROTEIN"/>
    <property type="match status" value="1"/>
</dbReference>
<protein>
    <submittedName>
        <fullName evidence="3">Universal stress protein</fullName>
    </submittedName>
</protein>
<dbReference type="Gene3D" id="3.40.50.620">
    <property type="entry name" value="HUPs"/>
    <property type="match status" value="1"/>
</dbReference>
<dbReference type="EMBL" id="SOFS01000005">
    <property type="protein sequence ID" value="TFC23590.1"/>
    <property type="molecule type" value="Genomic_DNA"/>
</dbReference>
<dbReference type="PANTHER" id="PTHR46553:SF3">
    <property type="entry name" value="ADENINE NUCLEOTIDE ALPHA HYDROLASES-LIKE SUPERFAMILY PROTEIN"/>
    <property type="match status" value="1"/>
</dbReference>
<dbReference type="InterPro" id="IPR006016">
    <property type="entry name" value="UspA"/>
</dbReference>
<reference evidence="3 4" key="1">
    <citation type="submission" date="2019-03" db="EMBL/GenBank/DDBJ databases">
        <title>Genomics of glacier-inhabiting Cryobacterium strains.</title>
        <authorList>
            <person name="Liu Q."/>
            <person name="Xin Y.-H."/>
        </authorList>
    </citation>
    <scope>NUCLEOTIDE SEQUENCE [LARGE SCALE GENOMIC DNA]</scope>
    <source>
        <strain evidence="3 4">MDB1-5</strain>
    </source>
</reference>
<name>A0ABY2IRZ7_9MICO</name>
<evidence type="ECO:0000259" key="2">
    <source>
        <dbReference type="Pfam" id="PF00582"/>
    </source>
</evidence>
<dbReference type="SUPFAM" id="SSF52402">
    <property type="entry name" value="Adenine nucleotide alpha hydrolases-like"/>
    <property type="match status" value="1"/>
</dbReference>
<accession>A0ABY2IRZ7</accession>
<sequence>MSDTGAFQIVVGVDGSEPSVKALEWAIVEAKLRSAELTIVTTWSYPIMAGTPGDIVPEDSFKEVCERIQAEALTAATDAGLTATGRIVRGSAVTVLLEAAESASLLVVGSRGRGGFTGLLMGSVSNQLVHHAACPVLVVRSKRAPLSQG</sequence>
<dbReference type="Pfam" id="PF00582">
    <property type="entry name" value="Usp"/>
    <property type="match status" value="1"/>
</dbReference>
<dbReference type="PRINTS" id="PR01438">
    <property type="entry name" value="UNVRSLSTRESS"/>
</dbReference>
<proteinExistence type="inferred from homology"/>
<evidence type="ECO:0000313" key="3">
    <source>
        <dbReference type="EMBL" id="TFC23590.1"/>
    </source>
</evidence>
<dbReference type="InterPro" id="IPR014729">
    <property type="entry name" value="Rossmann-like_a/b/a_fold"/>
</dbReference>
<dbReference type="Proteomes" id="UP000297604">
    <property type="component" value="Unassembled WGS sequence"/>
</dbReference>
<organism evidence="3 4">
    <name type="scientific">Cryobacterium glucosi</name>
    <dbReference type="NCBI Taxonomy" id="1259175"/>
    <lineage>
        <taxon>Bacteria</taxon>
        <taxon>Bacillati</taxon>
        <taxon>Actinomycetota</taxon>
        <taxon>Actinomycetes</taxon>
        <taxon>Micrococcales</taxon>
        <taxon>Microbacteriaceae</taxon>
        <taxon>Cryobacterium</taxon>
    </lineage>
</organism>
<comment type="caution">
    <text evidence="3">The sequence shown here is derived from an EMBL/GenBank/DDBJ whole genome shotgun (WGS) entry which is preliminary data.</text>
</comment>
<gene>
    <name evidence="3" type="ORF">E3O46_00685</name>
</gene>